<reference evidence="5 6" key="1">
    <citation type="journal article" date="2014" name="Genome Biol. Evol.">
        <title>The secreted proteins of Achlya hypogyna and Thraustotheca clavata identify the ancestral oomycete secretome and reveal gene acquisitions by horizontal gene transfer.</title>
        <authorList>
            <person name="Misner I."/>
            <person name="Blouin N."/>
            <person name="Leonard G."/>
            <person name="Richards T.A."/>
            <person name="Lane C.E."/>
        </authorList>
    </citation>
    <scope>NUCLEOTIDE SEQUENCE [LARGE SCALE GENOMIC DNA]</scope>
    <source>
        <strain evidence="5 6">ATCC 48635</strain>
    </source>
</reference>
<evidence type="ECO:0000256" key="2">
    <source>
        <dbReference type="SAM" id="MobiDB-lite"/>
    </source>
</evidence>
<organism evidence="5 6">
    <name type="scientific">Achlya hypogyna</name>
    <name type="common">Oomycete</name>
    <name type="synonym">Protoachlya hypogyna</name>
    <dbReference type="NCBI Taxonomy" id="1202772"/>
    <lineage>
        <taxon>Eukaryota</taxon>
        <taxon>Sar</taxon>
        <taxon>Stramenopiles</taxon>
        <taxon>Oomycota</taxon>
        <taxon>Saprolegniomycetes</taxon>
        <taxon>Saprolegniales</taxon>
        <taxon>Achlyaceae</taxon>
        <taxon>Achlya</taxon>
    </lineage>
</organism>
<dbReference type="InterPro" id="IPR036397">
    <property type="entry name" value="RNaseH_sf"/>
</dbReference>
<evidence type="ECO:0000313" key="6">
    <source>
        <dbReference type="Proteomes" id="UP000243579"/>
    </source>
</evidence>
<dbReference type="InterPro" id="IPR004875">
    <property type="entry name" value="DDE_SF_endonuclease_dom"/>
</dbReference>
<keyword evidence="1" id="KW-0238">DNA-binding</keyword>
<dbReference type="Gene3D" id="3.30.420.10">
    <property type="entry name" value="Ribonuclease H-like superfamily/Ribonuclease H"/>
    <property type="match status" value="1"/>
</dbReference>
<dbReference type="STRING" id="1202772.A0A1V9YCI2"/>
<keyword evidence="3" id="KW-1133">Transmembrane helix</keyword>
<dbReference type="SUPFAM" id="SSF46689">
    <property type="entry name" value="Homeodomain-like"/>
    <property type="match status" value="1"/>
</dbReference>
<feature type="region of interest" description="Disordered" evidence="2">
    <location>
        <begin position="439"/>
        <end position="460"/>
    </location>
</feature>
<evidence type="ECO:0000256" key="3">
    <source>
        <dbReference type="SAM" id="Phobius"/>
    </source>
</evidence>
<dbReference type="PANTHER" id="PTHR19303">
    <property type="entry name" value="TRANSPOSON"/>
    <property type="match status" value="1"/>
</dbReference>
<dbReference type="InterPro" id="IPR050863">
    <property type="entry name" value="CenT-Element_Derived"/>
</dbReference>
<dbReference type="AlphaFoldDB" id="A0A1V9YCI2"/>
<dbReference type="PROSITE" id="PS51253">
    <property type="entry name" value="HTH_CENPB"/>
    <property type="match status" value="1"/>
</dbReference>
<proteinExistence type="predicted"/>
<sequence>MTHYNKHSDIEKATAIARVMYGEQQVVVAEDMGFKQRTLKLLMQKHRQGLPITNKRRGPAPALHVDCEDAIASWVVAMQRDAYPVDRYDVILKAQEVCRSLGIPPVKDGWYKRFRERHPDLVSRISQVICRTRNEVDEGSIYRLFSTMAKLVIEGKFDASRVFNIDETSFATRKKSKKVLALRGSKSVHSKNFHLTIVACCSAAGFVVPPLFIMPGQRLSADIMSECTIDGAHVTTSTSGFINGALFVKWIDMLAASVPNTVARPIILVCDEYLSHFSEPDVVDHLETHKIKLVCLPANGTHLVQPLDVAVFGPFKRKLRNEIRNHMLATASTSITKPLAMRIASVAWATGMCGTSAVAGFKACGIFPPSIAAMNARLHRFKDGGARVMEQAAAWAQEKEHIRTTVLVLPPATSTGQRKRKTVDVAGRLVTRELVEKELSGGAKMKRKPTRVDEEDFVDN</sequence>
<dbReference type="SMART" id="SM00674">
    <property type="entry name" value="CENPB"/>
    <property type="match status" value="1"/>
</dbReference>
<dbReference type="GO" id="GO:0003677">
    <property type="term" value="F:DNA binding"/>
    <property type="evidence" value="ECO:0007669"/>
    <property type="project" value="UniProtKB-KW"/>
</dbReference>
<dbReference type="PANTHER" id="PTHR19303:SF57">
    <property type="entry name" value="HTH CENPB-TYPE DOMAIN-CONTAINING PROTEIN"/>
    <property type="match status" value="1"/>
</dbReference>
<dbReference type="InterPro" id="IPR009057">
    <property type="entry name" value="Homeodomain-like_sf"/>
</dbReference>
<dbReference type="EMBL" id="JNBR01002162">
    <property type="protein sequence ID" value="OQR83424.1"/>
    <property type="molecule type" value="Genomic_DNA"/>
</dbReference>
<keyword evidence="3" id="KW-0472">Membrane</keyword>
<dbReference type="Pfam" id="PF03221">
    <property type="entry name" value="HTH_Tnp_Tc5"/>
    <property type="match status" value="1"/>
</dbReference>
<keyword evidence="6" id="KW-1185">Reference proteome</keyword>
<evidence type="ECO:0000259" key="4">
    <source>
        <dbReference type="PROSITE" id="PS51253"/>
    </source>
</evidence>
<evidence type="ECO:0000256" key="1">
    <source>
        <dbReference type="ARBA" id="ARBA00023125"/>
    </source>
</evidence>
<evidence type="ECO:0000313" key="5">
    <source>
        <dbReference type="EMBL" id="OQR83424.1"/>
    </source>
</evidence>
<accession>A0A1V9YCI2</accession>
<dbReference type="Gene3D" id="1.10.10.60">
    <property type="entry name" value="Homeodomain-like"/>
    <property type="match status" value="1"/>
</dbReference>
<name>A0A1V9YCI2_ACHHY</name>
<dbReference type="Pfam" id="PF03184">
    <property type="entry name" value="DDE_1"/>
    <property type="match status" value="1"/>
</dbReference>
<keyword evidence="3" id="KW-0812">Transmembrane</keyword>
<comment type="caution">
    <text evidence="5">The sequence shown here is derived from an EMBL/GenBank/DDBJ whole genome shotgun (WGS) entry which is preliminary data.</text>
</comment>
<protein>
    <recommendedName>
        <fullName evidence="4">HTH CENPB-type domain-containing protein</fullName>
    </recommendedName>
</protein>
<dbReference type="GO" id="GO:0005634">
    <property type="term" value="C:nucleus"/>
    <property type="evidence" value="ECO:0007669"/>
    <property type="project" value="TreeGrafter"/>
</dbReference>
<dbReference type="Proteomes" id="UP000243579">
    <property type="component" value="Unassembled WGS sequence"/>
</dbReference>
<dbReference type="OrthoDB" id="78733at2759"/>
<feature type="transmembrane region" description="Helical" evidence="3">
    <location>
        <begin position="193"/>
        <end position="214"/>
    </location>
</feature>
<dbReference type="InterPro" id="IPR006600">
    <property type="entry name" value="HTH_CenpB_DNA-bd_dom"/>
</dbReference>
<gene>
    <name evidence="5" type="ORF">ACHHYP_14730</name>
</gene>
<feature type="domain" description="HTH CENPB-type" evidence="4">
    <location>
        <begin position="55"/>
        <end position="124"/>
    </location>
</feature>